<evidence type="ECO:0000313" key="2">
    <source>
        <dbReference type="Proteomes" id="UP000790709"/>
    </source>
</evidence>
<reference evidence="1" key="1">
    <citation type="journal article" date="2021" name="New Phytol.">
        <title>Evolutionary innovations through gain and loss of genes in the ectomycorrhizal Boletales.</title>
        <authorList>
            <person name="Wu G."/>
            <person name="Miyauchi S."/>
            <person name="Morin E."/>
            <person name="Kuo A."/>
            <person name="Drula E."/>
            <person name="Varga T."/>
            <person name="Kohler A."/>
            <person name="Feng B."/>
            <person name="Cao Y."/>
            <person name="Lipzen A."/>
            <person name="Daum C."/>
            <person name="Hundley H."/>
            <person name="Pangilinan J."/>
            <person name="Johnson J."/>
            <person name="Barry K."/>
            <person name="LaButti K."/>
            <person name="Ng V."/>
            <person name="Ahrendt S."/>
            <person name="Min B."/>
            <person name="Choi I.G."/>
            <person name="Park H."/>
            <person name="Plett J.M."/>
            <person name="Magnuson J."/>
            <person name="Spatafora J.W."/>
            <person name="Nagy L.G."/>
            <person name="Henrissat B."/>
            <person name="Grigoriev I.V."/>
            <person name="Yang Z.L."/>
            <person name="Xu J."/>
            <person name="Martin F.M."/>
        </authorList>
    </citation>
    <scope>NUCLEOTIDE SEQUENCE</scope>
    <source>
        <strain evidence="1">KUC20120723A-06</strain>
    </source>
</reference>
<evidence type="ECO:0000313" key="1">
    <source>
        <dbReference type="EMBL" id="KAH7926536.1"/>
    </source>
</evidence>
<proteinExistence type="predicted"/>
<gene>
    <name evidence="1" type="ORF">BV22DRAFT_348597</name>
</gene>
<comment type="caution">
    <text evidence="1">The sequence shown here is derived from an EMBL/GenBank/DDBJ whole genome shotgun (WGS) entry which is preliminary data.</text>
</comment>
<dbReference type="EMBL" id="MU266381">
    <property type="protein sequence ID" value="KAH7926536.1"/>
    <property type="molecule type" value="Genomic_DNA"/>
</dbReference>
<accession>A0ACB8BMR2</accession>
<name>A0ACB8BMR2_9AGAM</name>
<protein>
    <submittedName>
        <fullName evidence="1">Uncharacterized protein</fullName>
    </submittedName>
</protein>
<dbReference type="Proteomes" id="UP000790709">
    <property type="component" value="Unassembled WGS sequence"/>
</dbReference>
<organism evidence="1 2">
    <name type="scientific">Leucogyrophana mollusca</name>
    <dbReference type="NCBI Taxonomy" id="85980"/>
    <lineage>
        <taxon>Eukaryota</taxon>
        <taxon>Fungi</taxon>
        <taxon>Dikarya</taxon>
        <taxon>Basidiomycota</taxon>
        <taxon>Agaricomycotina</taxon>
        <taxon>Agaricomycetes</taxon>
        <taxon>Agaricomycetidae</taxon>
        <taxon>Boletales</taxon>
        <taxon>Boletales incertae sedis</taxon>
        <taxon>Leucogyrophana</taxon>
    </lineage>
</organism>
<sequence length="225" mass="24351">MSHYQETMLLQSLARLLKLLRCYRVSWTSCRPVSGMLILLSLLRKRLFHNKPESSQLSPFTDYGNHHGLPGVGRPVRTVIGASYIPPQLDGCRGADAPTADSVLGPTPYSPRPVRKYSQLEFLSDGDPSIVAAAGDLVAETHSENSLGSIPCASGASCNDNHIPGERSSLDGRPTSSLRRRSSSHFVDDMLPTRQIEGYLNATGPSLAPPHLTIPISSFGPHDPL</sequence>
<keyword evidence="2" id="KW-1185">Reference proteome</keyword>